<dbReference type="EMBL" id="JAUEDM010000003">
    <property type="protein sequence ID" value="KAK3322779.1"/>
    <property type="molecule type" value="Genomic_DNA"/>
</dbReference>
<evidence type="ECO:0000259" key="2">
    <source>
        <dbReference type="Pfam" id="PF06985"/>
    </source>
</evidence>
<dbReference type="Pfam" id="PF26639">
    <property type="entry name" value="Het-6_barrel"/>
    <property type="match status" value="1"/>
</dbReference>
<dbReference type="InterPro" id="IPR052895">
    <property type="entry name" value="HetReg/Transcr_Mod"/>
</dbReference>
<evidence type="ECO:0000256" key="1">
    <source>
        <dbReference type="SAM" id="Phobius"/>
    </source>
</evidence>
<gene>
    <name evidence="3" type="ORF">B0H66DRAFT_555218</name>
</gene>
<protein>
    <submittedName>
        <fullName evidence="3">Heterokaryon incompatibility protein-domain-containing protein</fullName>
    </submittedName>
</protein>
<dbReference type="Proteomes" id="UP001283341">
    <property type="component" value="Unassembled WGS sequence"/>
</dbReference>
<keyword evidence="1" id="KW-0472">Membrane</keyword>
<dbReference type="PANTHER" id="PTHR24148:SF73">
    <property type="entry name" value="HET DOMAIN PROTEIN (AFU_ORTHOLOGUE AFUA_8G01020)"/>
    <property type="match status" value="1"/>
</dbReference>
<reference evidence="3" key="1">
    <citation type="journal article" date="2023" name="Mol. Phylogenet. Evol.">
        <title>Genome-scale phylogeny and comparative genomics of the fungal order Sordariales.</title>
        <authorList>
            <person name="Hensen N."/>
            <person name="Bonometti L."/>
            <person name="Westerberg I."/>
            <person name="Brannstrom I.O."/>
            <person name="Guillou S."/>
            <person name="Cros-Aarteil S."/>
            <person name="Calhoun S."/>
            <person name="Haridas S."/>
            <person name="Kuo A."/>
            <person name="Mondo S."/>
            <person name="Pangilinan J."/>
            <person name="Riley R."/>
            <person name="LaButti K."/>
            <person name="Andreopoulos B."/>
            <person name="Lipzen A."/>
            <person name="Chen C."/>
            <person name="Yan M."/>
            <person name="Daum C."/>
            <person name="Ng V."/>
            <person name="Clum A."/>
            <person name="Steindorff A."/>
            <person name="Ohm R.A."/>
            <person name="Martin F."/>
            <person name="Silar P."/>
            <person name="Natvig D.O."/>
            <person name="Lalanne C."/>
            <person name="Gautier V."/>
            <person name="Ament-Velasquez S.L."/>
            <person name="Kruys A."/>
            <person name="Hutchinson M.I."/>
            <person name="Powell A.J."/>
            <person name="Barry K."/>
            <person name="Miller A.N."/>
            <person name="Grigoriev I.V."/>
            <person name="Debuchy R."/>
            <person name="Gladieux P."/>
            <person name="Hiltunen Thoren M."/>
            <person name="Johannesson H."/>
        </authorList>
    </citation>
    <scope>NUCLEOTIDE SEQUENCE</scope>
    <source>
        <strain evidence="3">CBS 118394</strain>
    </source>
</reference>
<dbReference type="PANTHER" id="PTHR24148">
    <property type="entry name" value="ANKYRIN REPEAT DOMAIN-CONTAINING PROTEIN 39 HOMOLOG-RELATED"/>
    <property type="match status" value="1"/>
</dbReference>
<keyword evidence="4" id="KW-1185">Reference proteome</keyword>
<keyword evidence="1" id="KW-1133">Transmembrane helix</keyword>
<keyword evidence="1" id="KW-0812">Transmembrane</keyword>
<feature type="domain" description="Heterokaryon incompatibility" evidence="2">
    <location>
        <begin position="313"/>
        <end position="463"/>
    </location>
</feature>
<sequence>MATPRLSRRQMQDIIGTRPMTLIPLDLTLGQALWSIFWFSTLYYLLDITAAHFILGPTGKGRVLATYLAGCVFLRFFDPERGKLLDPILIGSVYCVYPYLERPGGLNLAFATAGLTGTIVPRIYHHLWEGPGLRDSPSLILRDVIAAMLMASVPWIVPACQSLLSMLVSAASHSGFENIGIRWLRPRFSDLANFANPSWTPFAAPIAICLLGVLVPRWLSALPSFIRSIRTYHLPRFSRNLHMVALGMRQEAVLLIHRAASCFWTLGLQPLKYPSLSQENREIRLLEIQPQGQRVGNIRCNIVTQSLEANPHFEAISHRWNPQGPTRIQIGDNQRVTVSASVYRILRNLQPPPGHKARRIWIDSICIDQINDLEKIWQIDLMTDIYRGADRVVGWMGESPSSRGALSYAVRMLDVSRRAGPGTDLFREHFIDWYANGEYHPRWHSVRSLLSQDWFSRVWIVQEVALAKELVLRHGYDDEELRWDVFADFSRLFLRPDVEPCLRDAPRAGPIGAGMRPGLYLNIVNTGTMNTLRQKRQDVRRGTDLSTALNGARAFDATEINDRVIGLLGFADGPTRMALSAWKKDAAHELFKKVAVHEFVTNRNLSSLHLAGEPCPSPEQGLLEMIGIPSSLRRTTRKRNNIRFEEMGLPSWCPDWISKGVERQCFDGKDRSAASHLRVDVRLQAGSRLLMRGVVFDEILELGETYPTQNRGYGRSLKTIRPQKAWRDFEKFAEAGIELCRRAVRRSAYNHQRAEMLYWRTIFTDKMGDDMMPPAQDRDIEKAHQIFRDTQSALANPNLVPAGEEGRRWVEGLVQGQQALLMAVGANASGRKLCLTRNGYVGLVPATTLPHDWVCLISGAPTPFVVRPVGGGRYVRGTADGGPTCNRFIGSCYVQGITNGELRRKSLTEQSLLFA</sequence>
<dbReference type="AlphaFoldDB" id="A0AAE0ICV6"/>
<dbReference type="Pfam" id="PF06985">
    <property type="entry name" value="HET"/>
    <property type="match status" value="1"/>
</dbReference>
<dbReference type="InterPro" id="IPR010730">
    <property type="entry name" value="HET"/>
</dbReference>
<organism evidence="3 4">
    <name type="scientific">Apodospora peruviana</name>
    <dbReference type="NCBI Taxonomy" id="516989"/>
    <lineage>
        <taxon>Eukaryota</taxon>
        <taxon>Fungi</taxon>
        <taxon>Dikarya</taxon>
        <taxon>Ascomycota</taxon>
        <taxon>Pezizomycotina</taxon>
        <taxon>Sordariomycetes</taxon>
        <taxon>Sordariomycetidae</taxon>
        <taxon>Sordariales</taxon>
        <taxon>Lasiosphaeriaceae</taxon>
        <taxon>Apodospora</taxon>
    </lineage>
</organism>
<name>A0AAE0ICV6_9PEZI</name>
<comment type="caution">
    <text evidence="3">The sequence shown here is derived from an EMBL/GenBank/DDBJ whole genome shotgun (WGS) entry which is preliminary data.</text>
</comment>
<accession>A0AAE0ICV6</accession>
<proteinExistence type="predicted"/>
<reference evidence="3" key="2">
    <citation type="submission" date="2023-06" db="EMBL/GenBank/DDBJ databases">
        <authorList>
            <consortium name="Lawrence Berkeley National Laboratory"/>
            <person name="Haridas S."/>
            <person name="Hensen N."/>
            <person name="Bonometti L."/>
            <person name="Westerberg I."/>
            <person name="Brannstrom I.O."/>
            <person name="Guillou S."/>
            <person name="Cros-Aarteil S."/>
            <person name="Calhoun S."/>
            <person name="Kuo A."/>
            <person name="Mondo S."/>
            <person name="Pangilinan J."/>
            <person name="Riley R."/>
            <person name="Labutti K."/>
            <person name="Andreopoulos B."/>
            <person name="Lipzen A."/>
            <person name="Chen C."/>
            <person name="Yanf M."/>
            <person name="Daum C."/>
            <person name="Ng V."/>
            <person name="Clum A."/>
            <person name="Steindorff A."/>
            <person name="Ohm R."/>
            <person name="Martin F."/>
            <person name="Silar P."/>
            <person name="Natvig D."/>
            <person name="Lalanne C."/>
            <person name="Gautier V."/>
            <person name="Ament-Velasquez S.L."/>
            <person name="Kruys A."/>
            <person name="Hutchinson M.I."/>
            <person name="Powell A.J."/>
            <person name="Barry K."/>
            <person name="Miller A.N."/>
            <person name="Grigoriev I.V."/>
            <person name="Debuchy R."/>
            <person name="Gladieux P."/>
            <person name="Thoren M.H."/>
            <person name="Johannesson H."/>
        </authorList>
    </citation>
    <scope>NUCLEOTIDE SEQUENCE</scope>
    <source>
        <strain evidence="3">CBS 118394</strain>
    </source>
</reference>
<evidence type="ECO:0000313" key="4">
    <source>
        <dbReference type="Proteomes" id="UP001283341"/>
    </source>
</evidence>
<evidence type="ECO:0000313" key="3">
    <source>
        <dbReference type="EMBL" id="KAK3322779.1"/>
    </source>
</evidence>
<feature type="transmembrane region" description="Helical" evidence="1">
    <location>
        <begin position="21"/>
        <end position="46"/>
    </location>
</feature>